<protein>
    <recommendedName>
        <fullName evidence="1">EGF-like domain-containing protein</fullName>
    </recommendedName>
</protein>
<dbReference type="PANTHER" id="PTHR22963">
    <property type="entry name" value="ENDOGLIN-RELATED"/>
    <property type="match status" value="1"/>
</dbReference>
<sequence length="280" mass="29991">MLICVQDVDCGIGQICEKSKCIDACRTDDACSYVTACINQRCQDPCSVYGACGHNAICQAENHRAVCKCASLNVGKEDLFSACDRQQILQTTDCLADDDCGFGYICNQGSCSEGCRHNDHCTPNEACINSECRNPCESLNACGLNADCTANGHRAVCSCHSGFIGDPTVECHPFEEIEGCQSDSECGHRLICERSKCVIGCRDSSGCSDEESCINGICQNPCSLYGVCGRNSICQAENHAVVCSCPTGFKGNPNVLCTDAPPQCFRDNECVVGQICENNQ</sequence>
<evidence type="ECO:0000259" key="1">
    <source>
        <dbReference type="PROSITE" id="PS01186"/>
    </source>
</evidence>
<comment type="caution">
    <text evidence="2">The sequence shown here is derived from an EMBL/GenBank/DDBJ whole genome shotgun (WGS) entry which is preliminary data.</text>
</comment>
<accession>A0A1Y3BEC3</accession>
<organism evidence="2 3">
    <name type="scientific">Euroglyphus maynei</name>
    <name type="common">Mayne's house dust mite</name>
    <dbReference type="NCBI Taxonomy" id="6958"/>
    <lineage>
        <taxon>Eukaryota</taxon>
        <taxon>Metazoa</taxon>
        <taxon>Ecdysozoa</taxon>
        <taxon>Arthropoda</taxon>
        <taxon>Chelicerata</taxon>
        <taxon>Arachnida</taxon>
        <taxon>Acari</taxon>
        <taxon>Acariformes</taxon>
        <taxon>Sarcoptiformes</taxon>
        <taxon>Astigmata</taxon>
        <taxon>Psoroptidia</taxon>
        <taxon>Analgoidea</taxon>
        <taxon>Pyroglyphidae</taxon>
        <taxon>Pyroglyphinae</taxon>
        <taxon>Euroglyphus</taxon>
    </lineage>
</organism>
<reference evidence="2 3" key="1">
    <citation type="submission" date="2017-03" db="EMBL/GenBank/DDBJ databases">
        <title>Genome Survey of Euroglyphus maynei.</title>
        <authorList>
            <person name="Arlian L.G."/>
            <person name="Morgan M.S."/>
            <person name="Rider S.D."/>
        </authorList>
    </citation>
    <scope>NUCLEOTIDE SEQUENCE [LARGE SCALE GENOMIC DNA]</scope>
    <source>
        <strain evidence="2">Arlian Lab</strain>
        <tissue evidence="2">Whole body</tissue>
    </source>
</reference>
<proteinExistence type="predicted"/>
<feature type="domain" description="EGF-like" evidence="1">
    <location>
        <begin position="157"/>
        <end position="171"/>
    </location>
</feature>
<name>A0A1Y3BEC3_EURMA</name>
<feature type="domain" description="EGF-like" evidence="1">
    <location>
        <begin position="243"/>
        <end position="257"/>
    </location>
</feature>
<dbReference type="Proteomes" id="UP000194236">
    <property type="component" value="Unassembled WGS sequence"/>
</dbReference>
<evidence type="ECO:0000313" key="2">
    <source>
        <dbReference type="EMBL" id="OTF78238.1"/>
    </source>
</evidence>
<dbReference type="EMBL" id="MUJZ01028847">
    <property type="protein sequence ID" value="OTF78238.1"/>
    <property type="molecule type" value="Genomic_DNA"/>
</dbReference>
<gene>
    <name evidence="2" type="ORF">BLA29_008439</name>
</gene>
<dbReference type="SMART" id="SM00181">
    <property type="entry name" value="EGF"/>
    <property type="match status" value="3"/>
</dbReference>
<dbReference type="PROSITE" id="PS01186">
    <property type="entry name" value="EGF_2"/>
    <property type="match status" value="2"/>
</dbReference>
<dbReference type="PANTHER" id="PTHR22963:SF39">
    <property type="entry name" value="DUMPY"/>
    <property type="match status" value="1"/>
</dbReference>
<dbReference type="AlphaFoldDB" id="A0A1Y3BEC3"/>
<evidence type="ECO:0000313" key="3">
    <source>
        <dbReference type="Proteomes" id="UP000194236"/>
    </source>
</evidence>
<dbReference type="InterPro" id="IPR000742">
    <property type="entry name" value="EGF"/>
</dbReference>
<dbReference type="OrthoDB" id="4405280at2759"/>
<feature type="non-terminal residue" evidence="2">
    <location>
        <position position="280"/>
    </location>
</feature>
<keyword evidence="3" id="KW-1185">Reference proteome</keyword>